<gene>
    <name evidence="4" type="ORF">PAECIP111802_04052</name>
</gene>
<accession>A0ABM8VL03</accession>
<evidence type="ECO:0000313" key="4">
    <source>
        <dbReference type="EMBL" id="CAG7647739.1"/>
    </source>
</evidence>
<dbReference type="InterPro" id="IPR005913">
    <property type="entry name" value="dTDP_dehydrorham_reduct"/>
</dbReference>
<dbReference type="Proteomes" id="UP000730618">
    <property type="component" value="Unassembled WGS sequence"/>
</dbReference>
<comment type="pathway">
    <text evidence="2">Carbohydrate biosynthesis; dTDP-L-rhamnose biosynthesis.</text>
</comment>
<organism evidence="4 5">
    <name type="scientific">Paenibacillus allorhizosphaerae</name>
    <dbReference type="NCBI Taxonomy" id="2849866"/>
    <lineage>
        <taxon>Bacteria</taxon>
        <taxon>Bacillati</taxon>
        <taxon>Bacillota</taxon>
        <taxon>Bacilli</taxon>
        <taxon>Bacillales</taxon>
        <taxon>Paenibacillaceae</taxon>
        <taxon>Paenibacillus</taxon>
    </lineage>
</organism>
<name>A0ABM8VL03_9BACL</name>
<keyword evidence="2" id="KW-0560">Oxidoreductase</keyword>
<dbReference type="Pfam" id="PF04321">
    <property type="entry name" value="RmlD_sub_bind"/>
    <property type="match status" value="1"/>
</dbReference>
<protein>
    <recommendedName>
        <fullName evidence="2">dTDP-4-dehydrorhamnose reductase</fullName>
        <ecNumber evidence="2">1.1.1.133</ecNumber>
    </recommendedName>
</protein>
<dbReference type="RefSeq" id="WP_218100340.1">
    <property type="nucleotide sequence ID" value="NZ_CAJVCE010000011.1"/>
</dbReference>
<keyword evidence="2" id="KW-0521">NADP</keyword>
<dbReference type="EC" id="1.1.1.133" evidence="2"/>
<evidence type="ECO:0000259" key="3">
    <source>
        <dbReference type="Pfam" id="PF04321"/>
    </source>
</evidence>
<evidence type="ECO:0000313" key="5">
    <source>
        <dbReference type="Proteomes" id="UP000730618"/>
    </source>
</evidence>
<feature type="domain" description="RmlD-like substrate binding" evidence="3">
    <location>
        <begin position="22"/>
        <end position="245"/>
    </location>
</feature>
<comment type="similarity">
    <text evidence="1 2">Belongs to the dTDP-4-dehydrorhamnose reductase family.</text>
</comment>
<evidence type="ECO:0000256" key="2">
    <source>
        <dbReference type="RuleBase" id="RU364082"/>
    </source>
</evidence>
<dbReference type="PANTHER" id="PTHR10491:SF4">
    <property type="entry name" value="METHIONINE ADENOSYLTRANSFERASE 2 SUBUNIT BETA"/>
    <property type="match status" value="1"/>
</dbReference>
<dbReference type="PANTHER" id="PTHR10491">
    <property type="entry name" value="DTDP-4-DEHYDRORHAMNOSE REDUCTASE"/>
    <property type="match status" value="1"/>
</dbReference>
<sequence>MAEAAVISFDREAPLREENWPMRIVVIDSKSLTGHMICQYLLERNRHELYSTTKDPGRSPNRLYLDPLDSLMVEKLLQSLRPDVVINCSGIVYDEARQHEVDAYRVNGLLPHQLAELASRLGFKLIHLSTDSVFDGERGSYEERHVPNGSSVYGRTKALGELIQPPSLTVRTSLLGPAAEGREEGLLNWFLHRKGTARGFASVLWNGITTLELAKFISYVIDNAIELGGIVHLTASQTISKHDLLLLLQDVFEQRDISIHADDSVVLKRTLASTRPDVRYPTPSHIEMITELRDWMIKYEMQGR</sequence>
<keyword evidence="5" id="KW-1185">Reference proteome</keyword>
<dbReference type="EMBL" id="CAJVCE010000011">
    <property type="protein sequence ID" value="CAG7647739.1"/>
    <property type="molecule type" value="Genomic_DNA"/>
</dbReference>
<evidence type="ECO:0000256" key="1">
    <source>
        <dbReference type="ARBA" id="ARBA00010944"/>
    </source>
</evidence>
<dbReference type="CDD" id="cd05254">
    <property type="entry name" value="dTDP_HR_like_SDR_e"/>
    <property type="match status" value="1"/>
</dbReference>
<dbReference type="InterPro" id="IPR029903">
    <property type="entry name" value="RmlD-like-bd"/>
</dbReference>
<proteinExistence type="inferred from homology"/>
<comment type="function">
    <text evidence="2">Catalyzes the reduction of dTDP-6-deoxy-L-lyxo-4-hexulose to yield dTDP-L-rhamnose.</text>
</comment>
<comment type="caution">
    <text evidence="4">The sequence shown here is derived from an EMBL/GenBank/DDBJ whole genome shotgun (WGS) entry which is preliminary data.</text>
</comment>
<reference evidence="4 5" key="1">
    <citation type="submission" date="2021-06" db="EMBL/GenBank/DDBJ databases">
        <authorList>
            <person name="Criscuolo A."/>
        </authorList>
    </citation>
    <scope>NUCLEOTIDE SEQUENCE [LARGE SCALE GENOMIC DNA]</scope>
    <source>
        <strain evidence="5">CIP 111802</strain>
    </source>
</reference>